<evidence type="ECO:0000259" key="7">
    <source>
        <dbReference type="Pfam" id="PF02687"/>
    </source>
</evidence>
<evidence type="ECO:0000256" key="2">
    <source>
        <dbReference type="ARBA" id="ARBA00022475"/>
    </source>
</evidence>
<reference evidence="9 10" key="1">
    <citation type="submission" date="2024-04" db="EMBL/GenBank/DDBJ databases">
        <title>Albibacterium profundi sp. nov., isolated from sediment of the Challenger Deep of Mariana Trench.</title>
        <authorList>
            <person name="Wang Y."/>
        </authorList>
    </citation>
    <scope>NUCLEOTIDE SEQUENCE [LARGE SCALE GENOMIC DNA]</scope>
    <source>
        <strain evidence="9 10">RHL897</strain>
    </source>
</reference>
<feature type="transmembrane region" description="Helical" evidence="6">
    <location>
        <begin position="705"/>
        <end position="735"/>
    </location>
</feature>
<comment type="subcellular location">
    <subcellularLocation>
        <location evidence="1">Cell membrane</location>
        <topology evidence="1">Multi-pass membrane protein</topology>
    </subcellularLocation>
</comment>
<proteinExistence type="predicted"/>
<protein>
    <submittedName>
        <fullName evidence="9">ABC transporter permease</fullName>
    </submittedName>
</protein>
<evidence type="ECO:0000256" key="4">
    <source>
        <dbReference type="ARBA" id="ARBA00022989"/>
    </source>
</evidence>
<feature type="transmembrane region" description="Helical" evidence="6">
    <location>
        <begin position="380"/>
        <end position="403"/>
    </location>
</feature>
<dbReference type="Pfam" id="PF02687">
    <property type="entry name" value="FtsX"/>
    <property type="match status" value="2"/>
</dbReference>
<evidence type="ECO:0000256" key="5">
    <source>
        <dbReference type="ARBA" id="ARBA00023136"/>
    </source>
</evidence>
<keyword evidence="5 6" id="KW-0472">Membrane</keyword>
<feature type="transmembrane region" description="Helical" evidence="6">
    <location>
        <begin position="21"/>
        <end position="41"/>
    </location>
</feature>
<feature type="domain" description="ABC3 transporter permease C-terminal" evidence="7">
    <location>
        <begin position="671"/>
        <end position="784"/>
    </location>
</feature>
<feature type="domain" description="MacB-like periplasmic core" evidence="8">
    <location>
        <begin position="20"/>
        <end position="244"/>
    </location>
</feature>
<evidence type="ECO:0000259" key="8">
    <source>
        <dbReference type="Pfam" id="PF12704"/>
    </source>
</evidence>
<dbReference type="InterPro" id="IPR025857">
    <property type="entry name" value="MacB_PCD"/>
</dbReference>
<evidence type="ECO:0000256" key="1">
    <source>
        <dbReference type="ARBA" id="ARBA00004651"/>
    </source>
</evidence>
<dbReference type="RefSeq" id="WP_375556051.1">
    <property type="nucleotide sequence ID" value="NZ_JBBVGT010000001.1"/>
</dbReference>
<name>A0ABV5CAA3_9SPHI</name>
<dbReference type="InterPro" id="IPR050250">
    <property type="entry name" value="Macrolide_Exporter_MacB"/>
</dbReference>
<evidence type="ECO:0000256" key="3">
    <source>
        <dbReference type="ARBA" id="ARBA00022692"/>
    </source>
</evidence>
<feature type="transmembrane region" description="Helical" evidence="6">
    <location>
        <begin position="669"/>
        <end position="693"/>
    </location>
</feature>
<keyword evidence="4 6" id="KW-1133">Transmembrane helix</keyword>
<dbReference type="PANTHER" id="PTHR30572:SF18">
    <property type="entry name" value="ABC-TYPE MACROLIDE FAMILY EXPORT SYSTEM PERMEASE COMPONENT 2"/>
    <property type="match status" value="1"/>
</dbReference>
<evidence type="ECO:0000256" key="6">
    <source>
        <dbReference type="SAM" id="Phobius"/>
    </source>
</evidence>
<keyword evidence="10" id="KW-1185">Reference proteome</keyword>
<keyword evidence="3 6" id="KW-0812">Transmembrane</keyword>
<dbReference type="PANTHER" id="PTHR30572">
    <property type="entry name" value="MEMBRANE COMPONENT OF TRANSPORTER-RELATED"/>
    <property type="match status" value="1"/>
</dbReference>
<dbReference type="Proteomes" id="UP001580928">
    <property type="component" value="Unassembled WGS sequence"/>
</dbReference>
<accession>A0ABV5CAA3</accession>
<feature type="transmembrane region" description="Helical" evidence="6">
    <location>
        <begin position="424"/>
        <end position="447"/>
    </location>
</feature>
<feature type="domain" description="ABC3 transporter permease C-terminal" evidence="7">
    <location>
        <begin position="291"/>
        <end position="406"/>
    </location>
</feature>
<dbReference type="EMBL" id="JBBVGT010000001">
    <property type="protein sequence ID" value="MFB5944472.1"/>
    <property type="molecule type" value="Genomic_DNA"/>
</dbReference>
<feature type="transmembrane region" description="Helical" evidence="6">
    <location>
        <begin position="289"/>
        <end position="308"/>
    </location>
</feature>
<feature type="transmembrane region" description="Helical" evidence="6">
    <location>
        <begin position="333"/>
        <end position="360"/>
    </location>
</feature>
<organism evidence="9 10">
    <name type="scientific">Albibacterium profundi</name>
    <dbReference type="NCBI Taxonomy" id="3134906"/>
    <lineage>
        <taxon>Bacteria</taxon>
        <taxon>Pseudomonadati</taxon>
        <taxon>Bacteroidota</taxon>
        <taxon>Sphingobacteriia</taxon>
        <taxon>Sphingobacteriales</taxon>
        <taxon>Sphingobacteriaceae</taxon>
        <taxon>Albibacterium</taxon>
    </lineage>
</organism>
<keyword evidence="2" id="KW-1003">Cell membrane</keyword>
<dbReference type="InterPro" id="IPR003838">
    <property type="entry name" value="ABC3_permease_C"/>
</dbReference>
<evidence type="ECO:0000313" key="9">
    <source>
        <dbReference type="EMBL" id="MFB5944472.1"/>
    </source>
</evidence>
<gene>
    <name evidence="9" type="ORF">WKR92_01360</name>
</gene>
<comment type="caution">
    <text evidence="9">The sequence shown here is derived from an EMBL/GenBank/DDBJ whole genome shotgun (WGS) entry which is preliminary data.</text>
</comment>
<evidence type="ECO:0000313" key="10">
    <source>
        <dbReference type="Proteomes" id="UP001580928"/>
    </source>
</evidence>
<dbReference type="Pfam" id="PF12704">
    <property type="entry name" value="MacB_PCD"/>
    <property type="match status" value="1"/>
</dbReference>
<sequence>MIKNYIKTAWRNIRNNVFYSSINIIGLAVGLTVGLLILLWIQSEMSYNHFDGAEQNIYKVNSNIEMNGEVQVWPSTPGPVAAYAKKEVPGVKRAVRVGASWHYSVFSYKDDVFEADRMAFVDPEFFDMFHADFLEGTAKQPFIDDQSIILTESVARKYFGDESALGKTIQGDFQDKYTVSGVVKDLSANNSVDFAMLFPISIIAHSWYPSSYWESIDTDWGNFNYRTYLQLNPNTSYVEVRDQLSVINAQNDRNANANNVERAYELQQIDQMNLYHADGSASGIQTVRIFIIIAVLILLIASINYVNLSTARAIARAKEVSMRKIIGAQKNQLFFQFIFESLLFIILAIIISFGLIFLLLPTFNSIIGKELHFNLSDLSVWKIVLSVALFTTLASSVYPAILLSSFKPLEAIKGKLSFGLGNNIFRHILVTVQFVFSVALIIGTVIISQQLDFLHTKDPGYDRSQTFTFNVQGEMQEHMNTVKSELNKLSEVEGVTVASRQLYNVNGTTGDTDWEGRDPDNHGFVVKEMSIDENFIPMMQMEMATGSNFTGSKADSTHYILNETAIRLIGLKNPIGKRFALHEVEGTIIGVIKDFNMQSMKLAIEPLVISYNPSASIVYVKTKGKDAKKVIETATALWNQYNSGFPFKYTFMDEGYNALYTSEQRTAKLFNIFCILAVFVACLGLFGLATYTAKVRTKEIGVRKVVGASVLQITGLLSVGFLKLVIIAILIASPIAYWAMNYWLQDFTYRISIEWSVFAITSIVTLLIALITVSSQAIKAAIANPVDSLRDE</sequence>
<feature type="transmembrane region" description="Helical" evidence="6">
    <location>
        <begin position="755"/>
        <end position="773"/>
    </location>
</feature>